<feature type="compositionally biased region" description="Acidic residues" evidence="5">
    <location>
        <begin position="860"/>
        <end position="878"/>
    </location>
</feature>
<feature type="compositionally biased region" description="Acidic residues" evidence="5">
    <location>
        <begin position="712"/>
        <end position="764"/>
    </location>
</feature>
<reference evidence="8" key="1">
    <citation type="journal article" date="2023" name="Mol. Phylogenet. Evol.">
        <title>Genome-scale phylogeny and comparative genomics of the fungal order Sordariales.</title>
        <authorList>
            <person name="Hensen N."/>
            <person name="Bonometti L."/>
            <person name="Westerberg I."/>
            <person name="Brannstrom I.O."/>
            <person name="Guillou S."/>
            <person name="Cros-Aarteil S."/>
            <person name="Calhoun S."/>
            <person name="Haridas S."/>
            <person name="Kuo A."/>
            <person name="Mondo S."/>
            <person name="Pangilinan J."/>
            <person name="Riley R."/>
            <person name="LaButti K."/>
            <person name="Andreopoulos B."/>
            <person name="Lipzen A."/>
            <person name="Chen C."/>
            <person name="Yan M."/>
            <person name="Daum C."/>
            <person name="Ng V."/>
            <person name="Clum A."/>
            <person name="Steindorff A."/>
            <person name="Ohm R.A."/>
            <person name="Martin F."/>
            <person name="Silar P."/>
            <person name="Natvig D.O."/>
            <person name="Lalanne C."/>
            <person name="Gautier V."/>
            <person name="Ament-Velasquez S.L."/>
            <person name="Kruys A."/>
            <person name="Hutchinson M.I."/>
            <person name="Powell A.J."/>
            <person name="Barry K."/>
            <person name="Miller A.N."/>
            <person name="Grigoriev I.V."/>
            <person name="Debuchy R."/>
            <person name="Gladieux P."/>
            <person name="Hiltunen Thoren M."/>
            <person name="Johannesson H."/>
        </authorList>
    </citation>
    <scope>NUCLEOTIDE SEQUENCE</scope>
    <source>
        <strain evidence="8">CBS 560.94</strain>
    </source>
</reference>
<proteinExistence type="predicted"/>
<evidence type="ECO:0000313" key="8">
    <source>
        <dbReference type="EMBL" id="KAK3350966.1"/>
    </source>
</evidence>
<dbReference type="InterPro" id="IPR042536">
    <property type="entry name" value="TFIIIC_tauA_Sfc1"/>
</dbReference>
<keyword evidence="3" id="KW-0804">Transcription</keyword>
<evidence type="ECO:0000256" key="4">
    <source>
        <dbReference type="ARBA" id="ARBA00023242"/>
    </source>
</evidence>
<feature type="region of interest" description="Disordered" evidence="5">
    <location>
        <begin position="233"/>
        <end position="255"/>
    </location>
</feature>
<sequence>MMDGLNHQTEHAPSYPVPARRLGALEHPMIIKNVDKAMNTFPSHYSLEAIVDSSSPQVSIPLYLRHSDPTVRPIVSHNALTHNVVVKVTVPKRTGRKRKRGTDGPFEGPIVDNTSTTTNSNEEVFSRDRLDAPRILRRKLSDNVGKYTVEPIGVVTNTHRYRGLADFQYAMGNSPFMSRFVDQVLPGDVAKLKEFAIQPGIESGKNIDLIPPPNFTPMSLPFQYGYAQNPYTKEISPGTAGQADDDGGNSDTDSEAEFRRVVNVTSRVPAAGYFIAHDEYPVPSAPRRQPNLADPQVALIMKEMWAAMEERPIWTRRSMWNRLGSKFASLPKSGSLVRHCLQYAGYQFKGGPWRDALVKYGLDPRSDPKYRIYQTLIFKLHKTRIGTVGREWKAVRRSELGVTNFGKYWNSYGESANLGRGPASERRSRETHVFTGESFSTDGKVWQVCDITDPLLRRLFENAEVRPECDTEISGFYHRVLWSVAKAIMKCKMLAIRFGRTLSDDDFGATLEAVKGPNDGGDGGSGTSIGITLPDLQLTAKECEQLRGRNKIKPGLKQGRDRWEERKKKTHYRVRIPLKEVEEREAEKMALLLGIGLKPRERRRAPADGSAAGLGPSAVSAAAAAAAPGAEVDEEVPLDPALASIGGGESVQADATTTTTDTTDKRPSPAAADGKDQPATTKTQQPRQDREDEEEGEEEEEEVQAPKILQDIFEDNEDEEEYEGLSEEEEEEGDFSDGDLLGDEDDEDDERNVYDDEEDDEEDGYGGYRTDAGYRTDGGYQTDGGYRTDVGYRTDAGYQTEGGYGYRTDKEELGGEDEDEDESEEEDEDEEGGEGGGEGEELEERGRPRHRQQQQQQAQWDEEDVDIDEEDEEEYSDY</sequence>
<feature type="compositionally biased region" description="Acidic residues" evidence="5">
    <location>
        <begin position="814"/>
        <end position="843"/>
    </location>
</feature>
<dbReference type="PANTHER" id="PTHR13230">
    <property type="entry name" value="GENERAL TRANSCRIPTION FACTOR IIIC, POLYPEPTIDE 5"/>
    <property type="match status" value="1"/>
</dbReference>
<dbReference type="Gene3D" id="3.30.200.160">
    <property type="entry name" value="TFIIIC, subcomplex tauA, subunit Sfc1, barrel domain"/>
    <property type="match status" value="1"/>
</dbReference>
<dbReference type="GeneID" id="87857631"/>
<reference evidence="8" key="2">
    <citation type="submission" date="2023-06" db="EMBL/GenBank/DDBJ databases">
        <authorList>
            <consortium name="Lawrence Berkeley National Laboratory"/>
            <person name="Haridas S."/>
            <person name="Hensen N."/>
            <person name="Bonometti L."/>
            <person name="Westerberg I."/>
            <person name="Brannstrom I.O."/>
            <person name="Guillou S."/>
            <person name="Cros-Aarteil S."/>
            <person name="Calhoun S."/>
            <person name="Kuo A."/>
            <person name="Mondo S."/>
            <person name="Pangilinan J."/>
            <person name="Riley R."/>
            <person name="Labutti K."/>
            <person name="Andreopoulos B."/>
            <person name="Lipzen A."/>
            <person name="Chen C."/>
            <person name="Yanf M."/>
            <person name="Daum C."/>
            <person name="Ng V."/>
            <person name="Clum A."/>
            <person name="Steindorff A."/>
            <person name="Ohm R."/>
            <person name="Martin F."/>
            <person name="Silar P."/>
            <person name="Natvig D."/>
            <person name="Lalanne C."/>
            <person name="Gautier V."/>
            <person name="Ament-Velasquez S.L."/>
            <person name="Kruys A."/>
            <person name="Hutchinson M.I."/>
            <person name="Powell A.J."/>
            <person name="Barry K."/>
            <person name="Miller A.N."/>
            <person name="Grigoriev I.V."/>
            <person name="Debuchy R."/>
            <person name="Gladieux P."/>
            <person name="Thoren M.H."/>
            <person name="Johannesson H."/>
        </authorList>
    </citation>
    <scope>NUCLEOTIDE SEQUENCE</scope>
    <source>
        <strain evidence="8">CBS 560.94</strain>
    </source>
</reference>
<dbReference type="GO" id="GO:0001003">
    <property type="term" value="F:RNA polymerase III type 2 promoter sequence-specific DNA binding"/>
    <property type="evidence" value="ECO:0007669"/>
    <property type="project" value="TreeGrafter"/>
</dbReference>
<feature type="domain" description="Transcription factor IIIC subunit Tfc1/Sfc1 triple barrel" evidence="7">
    <location>
        <begin position="24"/>
        <end position="169"/>
    </location>
</feature>
<keyword evidence="9" id="KW-1185">Reference proteome</keyword>
<dbReference type="GO" id="GO:0005634">
    <property type="term" value="C:nucleus"/>
    <property type="evidence" value="ECO:0007669"/>
    <property type="project" value="UniProtKB-SubCell"/>
</dbReference>
<evidence type="ECO:0000256" key="2">
    <source>
        <dbReference type="ARBA" id="ARBA00023125"/>
    </source>
</evidence>
<dbReference type="RefSeq" id="XP_062684261.1">
    <property type="nucleotide sequence ID" value="XM_062820477.1"/>
</dbReference>
<dbReference type="Pfam" id="PF17682">
    <property type="entry name" value="Tau95_N"/>
    <property type="match status" value="1"/>
</dbReference>
<keyword evidence="4" id="KW-0539">Nucleus</keyword>
<keyword evidence="2" id="KW-0238">DNA-binding</keyword>
<dbReference type="PANTHER" id="PTHR13230:SF5">
    <property type="entry name" value="GENERAL TRANSCRIPTION FACTOR 3C POLYPEPTIDE 5"/>
    <property type="match status" value="1"/>
</dbReference>
<gene>
    <name evidence="8" type="ORF">B0H65DRAFT_105181</name>
</gene>
<accession>A0AAE0MUH4</accession>
<feature type="region of interest" description="Disordered" evidence="5">
    <location>
        <begin position="93"/>
        <end position="112"/>
    </location>
</feature>
<organism evidence="8 9">
    <name type="scientific">Neurospora tetraspora</name>
    <dbReference type="NCBI Taxonomy" id="94610"/>
    <lineage>
        <taxon>Eukaryota</taxon>
        <taxon>Fungi</taxon>
        <taxon>Dikarya</taxon>
        <taxon>Ascomycota</taxon>
        <taxon>Pezizomycotina</taxon>
        <taxon>Sordariomycetes</taxon>
        <taxon>Sordariomycetidae</taxon>
        <taxon>Sordariales</taxon>
        <taxon>Sordariaceae</taxon>
        <taxon>Neurospora</taxon>
    </lineage>
</organism>
<protein>
    <submittedName>
        <fullName evidence="8">RNA polymerase III transcription factor IIIC subunit-domain-containing protein</fullName>
    </submittedName>
</protein>
<dbReference type="GO" id="GO:0000127">
    <property type="term" value="C:transcription factor TFIIIC complex"/>
    <property type="evidence" value="ECO:0007669"/>
    <property type="project" value="InterPro"/>
</dbReference>
<dbReference type="GO" id="GO:0001002">
    <property type="term" value="F:RNA polymerase III type 1 promoter sequence-specific DNA binding"/>
    <property type="evidence" value="ECO:0007669"/>
    <property type="project" value="TreeGrafter"/>
</dbReference>
<dbReference type="Proteomes" id="UP001278500">
    <property type="component" value="Unassembled WGS sequence"/>
</dbReference>
<feature type="region of interest" description="Disordered" evidence="5">
    <location>
        <begin position="641"/>
        <end position="878"/>
    </location>
</feature>
<dbReference type="InterPro" id="IPR041499">
    <property type="entry name" value="Tfc1/Sfc1_N"/>
</dbReference>
<dbReference type="InterPro" id="IPR040454">
    <property type="entry name" value="TF_IIIC_Tfc1/Sfc1"/>
</dbReference>
<evidence type="ECO:0000259" key="6">
    <source>
        <dbReference type="Pfam" id="PF09734"/>
    </source>
</evidence>
<feature type="compositionally biased region" description="Acidic residues" evidence="5">
    <location>
        <begin position="691"/>
        <end position="703"/>
    </location>
</feature>
<dbReference type="Pfam" id="PF09734">
    <property type="entry name" value="Tau95"/>
    <property type="match status" value="1"/>
</dbReference>
<evidence type="ECO:0000256" key="3">
    <source>
        <dbReference type="ARBA" id="ARBA00023163"/>
    </source>
</evidence>
<evidence type="ECO:0000313" key="9">
    <source>
        <dbReference type="Proteomes" id="UP001278500"/>
    </source>
</evidence>
<dbReference type="AlphaFoldDB" id="A0AAE0MUH4"/>
<evidence type="ECO:0000256" key="5">
    <source>
        <dbReference type="SAM" id="MobiDB-lite"/>
    </source>
</evidence>
<feature type="domain" description="Transcription factor IIIC subunit 5 HTH" evidence="6">
    <location>
        <begin position="209"/>
        <end position="379"/>
    </location>
</feature>
<name>A0AAE0MUH4_9PEZI</name>
<evidence type="ECO:0000259" key="7">
    <source>
        <dbReference type="Pfam" id="PF17682"/>
    </source>
</evidence>
<dbReference type="InterPro" id="IPR019136">
    <property type="entry name" value="TF_IIIC_su-5_HTH"/>
</dbReference>
<comment type="subcellular location">
    <subcellularLocation>
        <location evidence="1">Nucleus</location>
    </subcellularLocation>
</comment>
<dbReference type="GO" id="GO:0006384">
    <property type="term" value="P:transcription initiation at RNA polymerase III promoter"/>
    <property type="evidence" value="ECO:0007669"/>
    <property type="project" value="InterPro"/>
</dbReference>
<dbReference type="EMBL" id="JAUEPP010000002">
    <property type="protein sequence ID" value="KAK3350966.1"/>
    <property type="molecule type" value="Genomic_DNA"/>
</dbReference>
<evidence type="ECO:0000256" key="1">
    <source>
        <dbReference type="ARBA" id="ARBA00004123"/>
    </source>
</evidence>
<comment type="caution">
    <text evidence="8">The sequence shown here is derived from an EMBL/GenBank/DDBJ whole genome shotgun (WGS) entry which is preliminary data.</text>
</comment>
<feature type="compositionally biased region" description="Acidic residues" evidence="5">
    <location>
        <begin position="243"/>
        <end position="255"/>
    </location>
</feature>